<dbReference type="RefSeq" id="WP_116179982.1">
    <property type="nucleotide sequence ID" value="NZ_CP144375.1"/>
</dbReference>
<dbReference type="PROSITE" id="PS50082">
    <property type="entry name" value="WD_REPEATS_2"/>
    <property type="match status" value="1"/>
</dbReference>
<dbReference type="InterPro" id="IPR015943">
    <property type="entry name" value="WD40/YVTN_repeat-like_dom_sf"/>
</dbReference>
<dbReference type="EMBL" id="QUNO01000018">
    <property type="protein sequence ID" value="REH35217.1"/>
    <property type="molecule type" value="Genomic_DNA"/>
</dbReference>
<feature type="domain" description="Novel STAND NTPase 1" evidence="3">
    <location>
        <begin position="94"/>
        <end position="448"/>
    </location>
</feature>
<dbReference type="Proteomes" id="UP000256269">
    <property type="component" value="Unassembled WGS sequence"/>
</dbReference>
<protein>
    <recommendedName>
        <fullName evidence="3">Novel STAND NTPase 1 domain-containing protein</fullName>
    </recommendedName>
</protein>
<dbReference type="InterPro" id="IPR049052">
    <property type="entry name" value="nSTAND1"/>
</dbReference>
<dbReference type="OrthoDB" id="192618at2"/>
<name>A0A3E0GZD9_9PSEU</name>
<feature type="repeat" description="WD" evidence="1">
    <location>
        <begin position="637"/>
        <end position="669"/>
    </location>
</feature>
<dbReference type="Pfam" id="PF20703">
    <property type="entry name" value="nSTAND1"/>
    <property type="match status" value="1"/>
</dbReference>
<keyword evidence="1" id="KW-0853">WD repeat</keyword>
<dbReference type="Gene3D" id="2.130.10.10">
    <property type="entry name" value="YVTN repeat-like/Quinoprotein amine dehydrogenase"/>
    <property type="match status" value="2"/>
</dbReference>
<dbReference type="InterPro" id="IPR027417">
    <property type="entry name" value="P-loop_NTPase"/>
</dbReference>
<evidence type="ECO:0000256" key="2">
    <source>
        <dbReference type="SAM" id="Phobius"/>
    </source>
</evidence>
<evidence type="ECO:0000313" key="5">
    <source>
        <dbReference type="Proteomes" id="UP000256269"/>
    </source>
</evidence>
<dbReference type="SMART" id="SM00320">
    <property type="entry name" value="WD40"/>
    <property type="match status" value="4"/>
</dbReference>
<proteinExistence type="predicted"/>
<dbReference type="SUPFAM" id="SSF82171">
    <property type="entry name" value="DPP6 N-terminal domain-like"/>
    <property type="match status" value="1"/>
</dbReference>
<keyword evidence="2" id="KW-0472">Membrane</keyword>
<dbReference type="PANTHER" id="PTHR19879">
    <property type="entry name" value="TRANSCRIPTION INITIATION FACTOR TFIID"/>
    <property type="match status" value="1"/>
</dbReference>
<organism evidence="4 5">
    <name type="scientific">Kutzneria buriramensis</name>
    <dbReference type="NCBI Taxonomy" id="1045776"/>
    <lineage>
        <taxon>Bacteria</taxon>
        <taxon>Bacillati</taxon>
        <taxon>Actinomycetota</taxon>
        <taxon>Actinomycetes</taxon>
        <taxon>Pseudonocardiales</taxon>
        <taxon>Pseudonocardiaceae</taxon>
        <taxon>Kutzneria</taxon>
    </lineage>
</organism>
<evidence type="ECO:0000313" key="4">
    <source>
        <dbReference type="EMBL" id="REH35217.1"/>
    </source>
</evidence>
<dbReference type="PANTHER" id="PTHR19879:SF9">
    <property type="entry name" value="TRANSCRIPTION INITIATION FACTOR TFIID SUBUNIT 5"/>
    <property type="match status" value="1"/>
</dbReference>
<gene>
    <name evidence="4" type="ORF">BCF44_11877</name>
</gene>
<dbReference type="AlphaFoldDB" id="A0A3E0GZD9"/>
<dbReference type="InterPro" id="IPR001387">
    <property type="entry name" value="Cro/C1-type_HTH"/>
</dbReference>
<evidence type="ECO:0000259" key="3">
    <source>
        <dbReference type="Pfam" id="PF20703"/>
    </source>
</evidence>
<feature type="transmembrane region" description="Helical" evidence="2">
    <location>
        <begin position="502"/>
        <end position="522"/>
    </location>
</feature>
<dbReference type="InterPro" id="IPR001680">
    <property type="entry name" value="WD40_rpt"/>
</dbReference>
<evidence type="ECO:0000256" key="1">
    <source>
        <dbReference type="PROSITE-ProRule" id="PRU00221"/>
    </source>
</evidence>
<keyword evidence="2" id="KW-0812">Transmembrane</keyword>
<dbReference type="Pfam" id="PF00400">
    <property type="entry name" value="WD40"/>
    <property type="match status" value="1"/>
</dbReference>
<keyword evidence="5" id="KW-1185">Reference proteome</keyword>
<reference evidence="4 5" key="1">
    <citation type="submission" date="2018-08" db="EMBL/GenBank/DDBJ databases">
        <title>Genomic Encyclopedia of Archaeal and Bacterial Type Strains, Phase II (KMG-II): from individual species to whole genera.</title>
        <authorList>
            <person name="Goeker M."/>
        </authorList>
    </citation>
    <scope>NUCLEOTIDE SEQUENCE [LARGE SCALE GENOMIC DNA]</scope>
    <source>
        <strain evidence="4 5">DSM 45791</strain>
    </source>
</reference>
<accession>A0A3E0GZD9</accession>
<dbReference type="CDD" id="cd00093">
    <property type="entry name" value="HTH_XRE"/>
    <property type="match status" value="1"/>
</dbReference>
<sequence length="876" mass="93647">MPRGERPLDNGPLREFAAGLRELRIGAGNPTYRELSERAHYSPSVLSDAAGGRKLPTLAVTLAYVTACGGDAAEWEARWRSLTAPAPAGGGPCPYVGLSTFQAGDAGLFFGRERLILQVLGQLRERRFVGVFGASGAGKSSMLRAGVAASDECSALVVVPGARPFDDVAARLAASADELAQDPSNLARVVHDHGYDLLVVDQFEEVFTLCGEADRAAFIAALMDPTLRVVIGVRADFYGHCGRYPELVAALDGAQVLVGPMSADELRRAIIRPAGVAGCVVEEALVTRLVADVGNQGGALPLLSHVLRETWRRRQGISLTLTGYEKTGGLQHALAQSAEQTFTALTPAQQLRARQLFLRLVSLGDVTHDTRRRVPTAEVGDDPDLPLAELTAARLITHDRHGAEITHEALIRHWPRLAGWLADDRDGLRVHRRLTEAADVWESLDQDDEALYVGNRLARAQEWADDHDSALSARERDFLRASRSLERSAATVARRRTRRLRILAVALAALFVFAAGTAAVAVNAESAQQATEKQRQEAVLDSVYNLIPTIDQQPLAVQLADSFELLHAPRDPALLNQVLTRRTPSVGIGQGGKAAFADDTKLLVTVTADGKATSWDLTRADWPVPVAGLTAPAGPSAVALSPRGDRLAVSYPDGTIRVWTLSAQRRPVADGTLHGPQAARLAFDPDGRRLAAGDAAGTTRVYDVTDPANPIESPGPVPGWALTAQSSPAELRGSMPGAISGDGARVVAAGVGDNMEVWDVRDQPTLVFTAFGGQHGAPEAISHDGRLVAAVTVEGRVLVYDTTRQTDFMLMMVSDAQNVGALAFASNGDLIASAANGLYRWHTDSAVAHADACTYGQMTPETWKQYFPGFDYRSPC</sequence>
<comment type="caution">
    <text evidence="4">The sequence shown here is derived from an EMBL/GenBank/DDBJ whole genome shotgun (WGS) entry which is preliminary data.</text>
</comment>
<keyword evidence="2" id="KW-1133">Transmembrane helix</keyword>
<dbReference type="SUPFAM" id="SSF52540">
    <property type="entry name" value="P-loop containing nucleoside triphosphate hydrolases"/>
    <property type="match status" value="1"/>
</dbReference>